<evidence type="ECO:0000256" key="1">
    <source>
        <dbReference type="SAM" id="MobiDB-lite"/>
    </source>
</evidence>
<reference evidence="2 3" key="1">
    <citation type="submission" date="2017-04" db="EMBL/GenBank/DDBJ databases">
        <title>Genome sequencing of [Candida] sorbophila.</title>
        <authorList>
            <person name="Ahn J.O."/>
        </authorList>
    </citation>
    <scope>NUCLEOTIDE SEQUENCE [LARGE SCALE GENOMIC DNA]</scope>
    <source>
        <strain evidence="2 3">DS02</strain>
    </source>
</reference>
<feature type="region of interest" description="Disordered" evidence="1">
    <location>
        <begin position="58"/>
        <end position="86"/>
    </location>
</feature>
<gene>
    <name evidence="2" type="ORF">B9G98_03562</name>
</gene>
<comment type="caution">
    <text evidence="2">The sequence shown here is derived from an EMBL/GenBank/DDBJ whole genome shotgun (WGS) entry which is preliminary data.</text>
</comment>
<sequence>MASCSTTPFDNLGKRVNADRSHHLDQFTAQRGPQGLRQGNNANANAQFAQFAAGGQGLNDFQVGPSPHGFSAMQPTQRLPPGANADWANQFSREKSRFAALEQFDAMFSNHFQEPAQRHGDHTHIPLDQLKFVTPMLQPRMMTPEHLAQIRMNQPHASVAQVNGQAFDQAFAAAEAQIKNLEINAEPESEQTAPPDVQTHEGMRDAAASILKTVANSEIDDPTVQKMRSTKFMSLMEKLKSEEVKIGQDNESFVTQDGDSVKIEDMEDESSEIPRPRNGETGPEYVDRVYDQLRMQAGGPRHGAPRGQAPLEDPFVYLDRIKTTQPIINSQPGAGSSYNIPDNANTATPQEERTAIPSPFEAANLYGPGGMSIGDWEEHYDDAVWVPGNEQLH</sequence>
<keyword evidence="3" id="KW-1185">Reference proteome</keyword>
<dbReference type="AlphaFoldDB" id="A0A2T0FLT7"/>
<organism evidence="2 3">
    <name type="scientific">Wickerhamiella sorbophila</name>
    <dbReference type="NCBI Taxonomy" id="45607"/>
    <lineage>
        <taxon>Eukaryota</taxon>
        <taxon>Fungi</taxon>
        <taxon>Dikarya</taxon>
        <taxon>Ascomycota</taxon>
        <taxon>Saccharomycotina</taxon>
        <taxon>Dipodascomycetes</taxon>
        <taxon>Dipodascales</taxon>
        <taxon>Trichomonascaceae</taxon>
        <taxon>Wickerhamiella</taxon>
    </lineage>
</organism>
<dbReference type="Gene3D" id="6.10.280.230">
    <property type="match status" value="1"/>
</dbReference>
<protein>
    <submittedName>
        <fullName evidence="2">Uncharacterized protein</fullName>
    </submittedName>
</protein>
<evidence type="ECO:0000313" key="2">
    <source>
        <dbReference type="EMBL" id="PRT55942.1"/>
    </source>
</evidence>
<dbReference type="RefSeq" id="XP_024665887.1">
    <property type="nucleotide sequence ID" value="XM_024810119.1"/>
</dbReference>
<proteinExistence type="predicted"/>
<evidence type="ECO:0000313" key="3">
    <source>
        <dbReference type="Proteomes" id="UP000238350"/>
    </source>
</evidence>
<dbReference type="EMBL" id="NDIQ01000022">
    <property type="protein sequence ID" value="PRT55942.1"/>
    <property type="molecule type" value="Genomic_DNA"/>
</dbReference>
<feature type="region of interest" description="Disordered" evidence="1">
    <location>
        <begin position="264"/>
        <end position="283"/>
    </location>
</feature>
<accession>A0A2T0FLT7</accession>
<dbReference type="GeneID" id="36517310"/>
<dbReference type="Proteomes" id="UP000238350">
    <property type="component" value="Unassembled WGS sequence"/>
</dbReference>
<name>A0A2T0FLT7_9ASCO</name>